<feature type="transmembrane region" description="Helical" evidence="5">
    <location>
        <begin position="110"/>
        <end position="131"/>
    </location>
</feature>
<evidence type="ECO:0000256" key="4">
    <source>
        <dbReference type="ARBA" id="ARBA00023136"/>
    </source>
</evidence>
<dbReference type="AlphaFoldDB" id="A0A5C8HKY9"/>
<dbReference type="Proteomes" id="UP000321196">
    <property type="component" value="Unassembled WGS sequence"/>
</dbReference>
<evidence type="ECO:0000313" key="7">
    <source>
        <dbReference type="EMBL" id="TXK03514.1"/>
    </source>
</evidence>
<evidence type="ECO:0000313" key="8">
    <source>
        <dbReference type="Proteomes" id="UP000321196"/>
    </source>
</evidence>
<feature type="transmembrane region" description="Helical" evidence="5">
    <location>
        <begin position="223"/>
        <end position="239"/>
    </location>
</feature>
<organism evidence="7 8">
    <name type="scientific">Microbacterium mitrae</name>
    <dbReference type="NCBI Taxonomy" id="664640"/>
    <lineage>
        <taxon>Bacteria</taxon>
        <taxon>Bacillati</taxon>
        <taxon>Actinomycetota</taxon>
        <taxon>Actinomycetes</taxon>
        <taxon>Micrococcales</taxon>
        <taxon>Microbacteriaceae</taxon>
        <taxon>Microbacterium</taxon>
    </lineage>
</organism>
<feature type="transmembrane region" description="Helical" evidence="5">
    <location>
        <begin position="325"/>
        <end position="344"/>
    </location>
</feature>
<feature type="domain" description="Sodium/calcium exchanger membrane region" evidence="6">
    <location>
        <begin position="228"/>
        <end position="367"/>
    </location>
</feature>
<comment type="caution">
    <text evidence="7">The sequence shown here is derived from an EMBL/GenBank/DDBJ whole genome shotgun (WGS) entry which is preliminary data.</text>
</comment>
<dbReference type="GO" id="GO:0015385">
    <property type="term" value="F:sodium:proton antiporter activity"/>
    <property type="evidence" value="ECO:0007669"/>
    <property type="project" value="TreeGrafter"/>
</dbReference>
<dbReference type="OrthoDB" id="3531445at2"/>
<feature type="transmembrane region" description="Helical" evidence="5">
    <location>
        <begin position="41"/>
        <end position="63"/>
    </location>
</feature>
<evidence type="ECO:0000256" key="1">
    <source>
        <dbReference type="ARBA" id="ARBA00004141"/>
    </source>
</evidence>
<keyword evidence="2 5" id="KW-0812">Transmembrane</keyword>
<feature type="transmembrane region" description="Helical" evidence="5">
    <location>
        <begin position="143"/>
        <end position="163"/>
    </location>
</feature>
<feature type="transmembrane region" description="Helical" evidence="5">
    <location>
        <begin position="75"/>
        <end position="98"/>
    </location>
</feature>
<dbReference type="GO" id="GO:0005886">
    <property type="term" value="C:plasma membrane"/>
    <property type="evidence" value="ECO:0007669"/>
    <property type="project" value="TreeGrafter"/>
</dbReference>
<dbReference type="GO" id="GO:0015386">
    <property type="term" value="F:potassium:proton antiporter activity"/>
    <property type="evidence" value="ECO:0007669"/>
    <property type="project" value="TreeGrafter"/>
</dbReference>
<evidence type="ECO:0000259" key="6">
    <source>
        <dbReference type="Pfam" id="PF01699"/>
    </source>
</evidence>
<sequence>MLMTVLRTVLTPSALTSLALGWLGVLALAAAAPMLAAAPPAITWLALAGVVAVILVAAFGVVAQAEALAHRLGDPYGSLILTISIVLVEVILIASVLLGPGEHATIARDSVMAVTMIILGLVVGLSLVVGARGGARVQQSGTNSYLLMIVLLTAVAFVVPSFLPGGTYTGTLALVVAAVSIVGYGLFLARQLGAHAADYREIGESAHEHRYVREVVRTHGGELVARTLLLVATVVPIVLMSHDMSTLMNTAFTEAGVPLALSGVVIAAIVFMPETLTTLRAARAGEFQRVVNLCLGALVSTVGLTIPVVLVIGEITGAHVVLAPELTQLLLVGAMIAATIWAFWGGKTTRARGIVPLALFAAYFVMIAL</sequence>
<feature type="transmembrane region" description="Helical" evidence="5">
    <location>
        <begin position="291"/>
        <end position="313"/>
    </location>
</feature>
<feature type="transmembrane region" description="Helical" evidence="5">
    <location>
        <begin position="259"/>
        <end position="279"/>
    </location>
</feature>
<comment type="subcellular location">
    <subcellularLocation>
        <location evidence="1">Membrane</location>
        <topology evidence="1">Multi-pass membrane protein</topology>
    </subcellularLocation>
</comment>
<name>A0A5C8HKY9_9MICO</name>
<keyword evidence="8" id="KW-1185">Reference proteome</keyword>
<evidence type="ECO:0000256" key="3">
    <source>
        <dbReference type="ARBA" id="ARBA00022989"/>
    </source>
</evidence>
<keyword evidence="3 5" id="KW-1133">Transmembrane helix</keyword>
<dbReference type="PANTHER" id="PTHR37958">
    <property type="entry name" value="SODIUM-POTASSIUM/PROTON ANTIPORTER CHAA"/>
    <property type="match status" value="1"/>
</dbReference>
<dbReference type="Pfam" id="PF01699">
    <property type="entry name" value="Na_Ca_ex"/>
    <property type="match status" value="2"/>
</dbReference>
<dbReference type="EMBL" id="VRSW01000004">
    <property type="protein sequence ID" value="TXK03514.1"/>
    <property type="molecule type" value="Genomic_DNA"/>
</dbReference>
<keyword evidence="4 5" id="KW-0472">Membrane</keyword>
<feature type="transmembrane region" description="Helical" evidence="5">
    <location>
        <begin position="169"/>
        <end position="189"/>
    </location>
</feature>
<gene>
    <name evidence="7" type="ORF">FVP60_11600</name>
</gene>
<reference evidence="7 8" key="1">
    <citation type="submission" date="2019-08" db="EMBL/GenBank/DDBJ databases">
        <authorList>
            <person name="Dong K."/>
        </authorList>
    </citation>
    <scope>NUCLEOTIDE SEQUENCE [LARGE SCALE GENOMIC DNA]</scope>
    <source>
        <strain evidence="7 8">M4-8</strain>
    </source>
</reference>
<accession>A0A5C8HKY9</accession>
<dbReference type="InterPro" id="IPR004837">
    <property type="entry name" value="NaCa_Exmemb"/>
</dbReference>
<feature type="transmembrane region" description="Helical" evidence="5">
    <location>
        <begin position="351"/>
        <end position="368"/>
    </location>
</feature>
<dbReference type="InterPro" id="IPR052946">
    <property type="entry name" value="Alkaline_pH_Ca-Antiporter"/>
</dbReference>
<evidence type="ECO:0000256" key="5">
    <source>
        <dbReference type="SAM" id="Phobius"/>
    </source>
</evidence>
<feature type="domain" description="Sodium/calcium exchanger membrane region" evidence="6">
    <location>
        <begin position="44"/>
        <end position="192"/>
    </location>
</feature>
<protein>
    <submittedName>
        <fullName evidence="7">Calcium:proton antiporter</fullName>
    </submittedName>
</protein>
<dbReference type="PANTHER" id="PTHR37958:SF1">
    <property type="entry name" value="SODIUM-POTASSIUM_PROTON ANTIPORTER CHAA"/>
    <property type="match status" value="1"/>
</dbReference>
<proteinExistence type="predicted"/>
<evidence type="ECO:0000256" key="2">
    <source>
        <dbReference type="ARBA" id="ARBA00022692"/>
    </source>
</evidence>